<dbReference type="Gene3D" id="3.30.565.10">
    <property type="entry name" value="Histidine kinase-like ATPase, C-terminal domain"/>
    <property type="match status" value="1"/>
</dbReference>
<dbReference type="Gene3D" id="3.30.450.20">
    <property type="entry name" value="PAS domain"/>
    <property type="match status" value="2"/>
</dbReference>
<dbReference type="Gene3D" id="1.10.287.130">
    <property type="match status" value="1"/>
</dbReference>
<dbReference type="CDD" id="cd00082">
    <property type="entry name" value="HisKA"/>
    <property type="match status" value="1"/>
</dbReference>
<dbReference type="PROSITE" id="PS50109">
    <property type="entry name" value="HIS_KIN"/>
    <property type="match status" value="1"/>
</dbReference>
<evidence type="ECO:0000256" key="1">
    <source>
        <dbReference type="ARBA" id="ARBA00000085"/>
    </source>
</evidence>
<dbReference type="Proteomes" id="UP001157167">
    <property type="component" value="Unassembled WGS sequence"/>
</dbReference>
<name>A0ABQ6F9N5_9RHOO</name>
<accession>A0ABQ6F9N5</accession>
<dbReference type="PROSITE" id="PS50110">
    <property type="entry name" value="RESPONSE_REGULATORY"/>
    <property type="match status" value="1"/>
</dbReference>
<dbReference type="Pfam" id="PF13426">
    <property type="entry name" value="PAS_9"/>
    <property type="match status" value="1"/>
</dbReference>
<dbReference type="InterPro" id="IPR001610">
    <property type="entry name" value="PAC"/>
</dbReference>
<dbReference type="SMART" id="SM00448">
    <property type="entry name" value="REC"/>
    <property type="match status" value="1"/>
</dbReference>
<feature type="domain" description="Response regulatory" evidence="6">
    <location>
        <begin position="615"/>
        <end position="731"/>
    </location>
</feature>
<dbReference type="RefSeq" id="WP_284187598.1">
    <property type="nucleotide sequence ID" value="NZ_BSPX01000021.1"/>
</dbReference>
<dbReference type="SMART" id="SM00388">
    <property type="entry name" value="HisKA"/>
    <property type="match status" value="1"/>
</dbReference>
<dbReference type="InterPro" id="IPR004358">
    <property type="entry name" value="Sig_transdc_His_kin-like_C"/>
</dbReference>
<dbReference type="SUPFAM" id="SSF47384">
    <property type="entry name" value="Homodimeric domain of signal transducing histidine kinase"/>
    <property type="match status" value="1"/>
</dbReference>
<dbReference type="InterPro" id="IPR013767">
    <property type="entry name" value="PAS_fold"/>
</dbReference>
<dbReference type="PANTHER" id="PTHR45339">
    <property type="entry name" value="HYBRID SIGNAL TRANSDUCTION HISTIDINE KINASE J"/>
    <property type="match status" value="1"/>
</dbReference>
<dbReference type="Pfam" id="PF00989">
    <property type="entry name" value="PAS"/>
    <property type="match status" value="1"/>
</dbReference>
<dbReference type="Pfam" id="PF00072">
    <property type="entry name" value="Response_reg"/>
    <property type="match status" value="1"/>
</dbReference>
<evidence type="ECO:0000256" key="4">
    <source>
        <dbReference type="PROSITE-ProRule" id="PRU00169"/>
    </source>
</evidence>
<comment type="caution">
    <text evidence="4">Lacks conserved residue(s) required for the propagation of feature annotation.</text>
</comment>
<dbReference type="SMART" id="SM00387">
    <property type="entry name" value="HATPase_c"/>
    <property type="match status" value="1"/>
</dbReference>
<dbReference type="InterPro" id="IPR003661">
    <property type="entry name" value="HisK_dim/P_dom"/>
</dbReference>
<dbReference type="Pfam" id="PF00512">
    <property type="entry name" value="HisKA"/>
    <property type="match status" value="1"/>
</dbReference>
<dbReference type="SUPFAM" id="SSF55785">
    <property type="entry name" value="PYP-like sensor domain (PAS domain)"/>
    <property type="match status" value="2"/>
</dbReference>
<dbReference type="SMART" id="SM00091">
    <property type="entry name" value="PAS"/>
    <property type="match status" value="2"/>
</dbReference>
<dbReference type="SUPFAM" id="SSF55874">
    <property type="entry name" value="ATPase domain of HSP90 chaperone/DNA topoisomerase II/histidine kinase"/>
    <property type="match status" value="1"/>
</dbReference>
<dbReference type="InterPro" id="IPR000014">
    <property type="entry name" value="PAS"/>
</dbReference>
<reference evidence="9" key="1">
    <citation type="journal article" date="2019" name="Int. J. Syst. Evol. Microbiol.">
        <title>The Global Catalogue of Microorganisms (GCM) 10K type strain sequencing project: providing services to taxonomists for standard genome sequencing and annotation.</title>
        <authorList>
            <consortium name="The Broad Institute Genomics Platform"/>
            <consortium name="The Broad Institute Genome Sequencing Center for Infectious Disease"/>
            <person name="Wu L."/>
            <person name="Ma J."/>
        </authorList>
    </citation>
    <scope>NUCLEOTIDE SEQUENCE [LARGE SCALE GENOMIC DNA]</scope>
    <source>
        <strain evidence="9">NBRC 102407</strain>
    </source>
</reference>
<dbReference type="EC" id="2.7.13.3" evidence="2"/>
<dbReference type="InterPro" id="IPR035965">
    <property type="entry name" value="PAS-like_dom_sf"/>
</dbReference>
<comment type="catalytic activity">
    <reaction evidence="1">
        <text>ATP + protein L-histidine = ADP + protein N-phospho-L-histidine.</text>
        <dbReference type="EC" id="2.7.13.3"/>
    </reaction>
</comment>
<evidence type="ECO:0000259" key="5">
    <source>
        <dbReference type="PROSITE" id="PS50109"/>
    </source>
</evidence>
<dbReference type="EMBL" id="BSPX01000021">
    <property type="protein sequence ID" value="GLT22283.1"/>
    <property type="molecule type" value="Genomic_DNA"/>
</dbReference>
<evidence type="ECO:0000256" key="2">
    <source>
        <dbReference type="ARBA" id="ARBA00012438"/>
    </source>
</evidence>
<dbReference type="NCBIfam" id="TIGR00229">
    <property type="entry name" value="sensory_box"/>
    <property type="match status" value="2"/>
</dbReference>
<feature type="domain" description="PAS" evidence="7">
    <location>
        <begin position="225"/>
        <end position="255"/>
    </location>
</feature>
<dbReference type="PROSITE" id="PS50112">
    <property type="entry name" value="PAS"/>
    <property type="match status" value="2"/>
</dbReference>
<comment type="caution">
    <text evidence="8">The sequence shown here is derived from an EMBL/GenBank/DDBJ whole genome shotgun (WGS) entry which is preliminary data.</text>
</comment>
<dbReference type="CDD" id="cd00130">
    <property type="entry name" value="PAS"/>
    <property type="match status" value="2"/>
</dbReference>
<evidence type="ECO:0000313" key="8">
    <source>
        <dbReference type="EMBL" id="GLT22283.1"/>
    </source>
</evidence>
<sequence>MTDRDQTAEIAALKAENVRLQKIIDALMENAERSSGLQHSDFSLFQTAILLEDQVNLRTAELQAALRDNERMTHALRASEERFRSLANQSMIGIVTVEDGRITYTNERFDAVFGYAAGELAGRSPAALVIAEDRAQVAEAMARQLNSDSAGVGQLARGLRKDGSVIYIEVLGSVMTTGSHRSLIGLVQDVSDRVRDSRQIKQLMREQQAILNSNIVGFVKLKARRFVWANEAFRRMLGYTEAELLGRSTRLIYPDQKAYENLAQEAYGTMRAGQTFRTEVQLMRKDGSVGWYRLDGELLYPGSDESIWAFFDVTERKAMLDELEGHRHHLEALVFNRTTELAAARDAAEAASRAKSMFLANMSHELRTPLNGIMGMTNLALRRTTDPTLANQLGKNLQSARHLLGIIDDVLDIARIEADTLTLEEAPFSLRGVLGETLGGFEAEARRKGLALEHQLPRGLPDALLGDARRLGQILRNLVDNAIKFSERGTVSVKAGLADEDGFSLLLRIEVSDQGIGVEPEQQARLFQPFVQADGSITRKFGGTGLGLIMVKRLARLMGGDAGMHSEPGNGSTFWLTARLKRTDRTDEPLAPAAIPDDDDGDPLALLQQHFGGLHVLVVDQDSVNRDFACFALEDAGMSHDLASNADEALTLARARPCGLVLLALDLGTEDGVGIAQALRRLPGMAEVPILAMSSGPAANEQLRCHDAGLAGPVAKPVTPDTLGRHILHCLRRR</sequence>
<dbReference type="InterPro" id="IPR003594">
    <property type="entry name" value="HATPase_dom"/>
</dbReference>
<evidence type="ECO:0000259" key="6">
    <source>
        <dbReference type="PROSITE" id="PS50110"/>
    </source>
</evidence>
<dbReference type="InterPro" id="IPR011006">
    <property type="entry name" value="CheY-like_superfamily"/>
</dbReference>
<gene>
    <name evidence="8" type="ORF">GCM10007933_17420</name>
</gene>
<dbReference type="SMART" id="SM00086">
    <property type="entry name" value="PAC"/>
    <property type="match status" value="2"/>
</dbReference>
<organism evidence="8 9">
    <name type="scientific">Zoogloea oryzae</name>
    <dbReference type="NCBI Taxonomy" id="310767"/>
    <lineage>
        <taxon>Bacteria</taxon>
        <taxon>Pseudomonadati</taxon>
        <taxon>Pseudomonadota</taxon>
        <taxon>Betaproteobacteria</taxon>
        <taxon>Rhodocyclales</taxon>
        <taxon>Zoogloeaceae</taxon>
        <taxon>Zoogloea</taxon>
    </lineage>
</organism>
<dbReference type="PANTHER" id="PTHR45339:SF5">
    <property type="entry name" value="HISTIDINE KINASE"/>
    <property type="match status" value="1"/>
</dbReference>
<dbReference type="Pfam" id="PF02518">
    <property type="entry name" value="HATPase_c"/>
    <property type="match status" value="1"/>
</dbReference>
<evidence type="ECO:0000313" key="9">
    <source>
        <dbReference type="Proteomes" id="UP001157167"/>
    </source>
</evidence>
<keyword evidence="9" id="KW-1185">Reference proteome</keyword>
<dbReference type="InterPro" id="IPR001789">
    <property type="entry name" value="Sig_transdc_resp-reg_receiver"/>
</dbReference>
<protein>
    <recommendedName>
        <fullName evidence="2">histidine kinase</fullName>
        <ecNumber evidence="2">2.7.13.3</ecNumber>
    </recommendedName>
</protein>
<proteinExistence type="predicted"/>
<feature type="domain" description="Histidine kinase" evidence="5">
    <location>
        <begin position="361"/>
        <end position="582"/>
    </location>
</feature>
<evidence type="ECO:0000256" key="3">
    <source>
        <dbReference type="ARBA" id="ARBA00022553"/>
    </source>
</evidence>
<dbReference type="InterPro" id="IPR005467">
    <property type="entry name" value="His_kinase_dom"/>
</dbReference>
<dbReference type="PRINTS" id="PR00344">
    <property type="entry name" value="BCTRLSENSOR"/>
</dbReference>
<keyword evidence="3" id="KW-0597">Phosphoprotein</keyword>
<dbReference type="InterPro" id="IPR036097">
    <property type="entry name" value="HisK_dim/P_sf"/>
</dbReference>
<dbReference type="InterPro" id="IPR036890">
    <property type="entry name" value="HATPase_C_sf"/>
</dbReference>
<dbReference type="SUPFAM" id="SSF52172">
    <property type="entry name" value="CheY-like"/>
    <property type="match status" value="1"/>
</dbReference>
<feature type="domain" description="PAS" evidence="7">
    <location>
        <begin position="98"/>
        <end position="148"/>
    </location>
</feature>
<evidence type="ECO:0000259" key="7">
    <source>
        <dbReference type="PROSITE" id="PS50112"/>
    </source>
</evidence>
<dbReference type="CDD" id="cd16922">
    <property type="entry name" value="HATPase_EvgS-ArcB-TorS-like"/>
    <property type="match status" value="1"/>
</dbReference>
<dbReference type="Gene3D" id="3.40.50.2300">
    <property type="match status" value="1"/>
</dbReference>